<proteinExistence type="predicted"/>
<feature type="compositionally biased region" description="Polar residues" evidence="1">
    <location>
        <begin position="72"/>
        <end position="83"/>
    </location>
</feature>
<protein>
    <submittedName>
        <fullName evidence="2">Uncharacterized protein</fullName>
    </submittedName>
</protein>
<keyword evidence="3" id="KW-1185">Reference proteome</keyword>
<reference evidence="2 3" key="1">
    <citation type="submission" date="2023-03" db="EMBL/GenBank/DDBJ databases">
        <title>Genome insight into feeding habits of ladybird beetles.</title>
        <authorList>
            <person name="Li H.-S."/>
            <person name="Huang Y.-H."/>
            <person name="Pang H."/>
        </authorList>
    </citation>
    <scope>NUCLEOTIDE SEQUENCE [LARGE SCALE GENOMIC DNA]</scope>
    <source>
        <strain evidence="2">SYSU_2023b</strain>
        <tissue evidence="2">Whole body</tissue>
    </source>
</reference>
<feature type="compositionally biased region" description="Basic and acidic residues" evidence="1">
    <location>
        <begin position="86"/>
        <end position="98"/>
    </location>
</feature>
<sequence>MRTLQVKLPCTLQCNLLHAIMHEPWEIALCDDYSLPADHLQKKRPNSIAVPSLSEWNPSSPNEEKIEILETYSTPRDSRQQLSQEDDIKYLTSPDREYSQPYTTAHFRDTTGQSSVPESRTTPEAPQSLEPLSQLRYHQQTVLSYIFPQIQKDVGAHLPPSL</sequence>
<feature type="region of interest" description="Disordered" evidence="1">
    <location>
        <begin position="72"/>
        <end position="131"/>
    </location>
</feature>
<dbReference type="Proteomes" id="UP001431783">
    <property type="component" value="Unassembled WGS sequence"/>
</dbReference>
<organism evidence="2 3">
    <name type="scientific">Henosepilachna vigintioctopunctata</name>
    <dbReference type="NCBI Taxonomy" id="420089"/>
    <lineage>
        <taxon>Eukaryota</taxon>
        <taxon>Metazoa</taxon>
        <taxon>Ecdysozoa</taxon>
        <taxon>Arthropoda</taxon>
        <taxon>Hexapoda</taxon>
        <taxon>Insecta</taxon>
        <taxon>Pterygota</taxon>
        <taxon>Neoptera</taxon>
        <taxon>Endopterygota</taxon>
        <taxon>Coleoptera</taxon>
        <taxon>Polyphaga</taxon>
        <taxon>Cucujiformia</taxon>
        <taxon>Coccinelloidea</taxon>
        <taxon>Coccinellidae</taxon>
        <taxon>Epilachninae</taxon>
        <taxon>Epilachnini</taxon>
        <taxon>Henosepilachna</taxon>
    </lineage>
</organism>
<feature type="compositionally biased region" description="Polar residues" evidence="1">
    <location>
        <begin position="110"/>
        <end position="125"/>
    </location>
</feature>
<evidence type="ECO:0000313" key="2">
    <source>
        <dbReference type="EMBL" id="KAK9889194.1"/>
    </source>
</evidence>
<dbReference type="AlphaFoldDB" id="A0AAW1V7R8"/>
<evidence type="ECO:0000256" key="1">
    <source>
        <dbReference type="SAM" id="MobiDB-lite"/>
    </source>
</evidence>
<evidence type="ECO:0000313" key="3">
    <source>
        <dbReference type="Proteomes" id="UP001431783"/>
    </source>
</evidence>
<comment type="caution">
    <text evidence="2">The sequence shown here is derived from an EMBL/GenBank/DDBJ whole genome shotgun (WGS) entry which is preliminary data.</text>
</comment>
<name>A0AAW1V7R8_9CUCU</name>
<dbReference type="EMBL" id="JARQZJ010000122">
    <property type="protein sequence ID" value="KAK9889194.1"/>
    <property type="molecule type" value="Genomic_DNA"/>
</dbReference>
<gene>
    <name evidence="2" type="ORF">WA026_004474</name>
</gene>
<accession>A0AAW1V7R8</accession>